<dbReference type="HOGENOM" id="CLU_3204218_0_0_6"/>
<gene>
    <name evidence="1" type="ORF">N018_13350</name>
</gene>
<reference evidence="1 2" key="1">
    <citation type="submission" date="2013-12" db="EMBL/GenBank/DDBJ databases">
        <title>Interactions Between Genome Architecture and Virulence Genes in Pseudomonas syringae, strain CC1557 as a model.</title>
        <authorList>
            <person name="Baltrus D."/>
            <person name="Hockett K."/>
            <person name="Karlsrud E."/>
            <person name="Dougherty K."/>
            <person name="Nishimura M."/>
        </authorList>
    </citation>
    <scope>NUCLEOTIDE SEQUENCE [LARGE SCALE GENOMIC DNA]</scope>
    <source>
        <strain evidence="1 2">CC1557</strain>
    </source>
</reference>
<name>W0N2V0_PSESX</name>
<dbReference type="AlphaFoldDB" id="W0N2V0"/>
<evidence type="ECO:0000313" key="2">
    <source>
        <dbReference type="Proteomes" id="UP000019089"/>
    </source>
</evidence>
<dbReference type="KEGG" id="psyr:N018_13350"/>
<evidence type="ECO:0000313" key="1">
    <source>
        <dbReference type="EMBL" id="AHG43613.1"/>
    </source>
</evidence>
<dbReference type="Proteomes" id="UP000019089">
    <property type="component" value="Chromosome"/>
</dbReference>
<protein>
    <submittedName>
        <fullName evidence="1">Uncharacterized protein</fullName>
    </submittedName>
</protein>
<dbReference type="EMBL" id="CP007014">
    <property type="protein sequence ID" value="AHG43613.1"/>
    <property type="molecule type" value="Genomic_DNA"/>
</dbReference>
<proteinExistence type="predicted"/>
<accession>W0N2V0</accession>
<dbReference type="STRING" id="1357279.N018_13350"/>
<organism evidence="1 2">
    <name type="scientific">Pseudomonas syringae CC1557</name>
    <dbReference type="NCBI Taxonomy" id="1357279"/>
    <lineage>
        <taxon>Bacteria</taxon>
        <taxon>Pseudomonadati</taxon>
        <taxon>Pseudomonadota</taxon>
        <taxon>Gammaproteobacteria</taxon>
        <taxon>Pseudomonadales</taxon>
        <taxon>Pseudomonadaceae</taxon>
        <taxon>Pseudomonas</taxon>
        <taxon>Pseudomonas syringae</taxon>
    </lineage>
</organism>
<sequence length="45" mass="5051">MNKAVSSEAYNSSGKQMWICMPDGSFFISQKAVDQTSIQHLKLRS</sequence>